<dbReference type="KEGG" id="fro:AALO17_07960"/>
<sequence>MCQAGFVPDFRLLRLWMVQWGAALRAVKAVCIFFVSGNGRVPAVMV</sequence>
<accession>A0A140DTF3</accession>
<evidence type="ECO:0000313" key="1">
    <source>
        <dbReference type="EMBL" id="AMK53930.1"/>
    </source>
</evidence>
<name>A0A140DTF3_9FIRM</name>
<proteinExistence type="predicted"/>
<keyword evidence="2" id="KW-1185">Reference proteome</keyword>
<gene>
    <name evidence="1" type="ORF">AALO17_07960</name>
</gene>
<dbReference type="Proteomes" id="UP000069771">
    <property type="component" value="Chromosome"/>
</dbReference>
<evidence type="ECO:0000313" key="2">
    <source>
        <dbReference type="Proteomes" id="UP000069771"/>
    </source>
</evidence>
<organism evidence="1 2">
    <name type="scientific">Faecalibaculum rodentium</name>
    <dbReference type="NCBI Taxonomy" id="1702221"/>
    <lineage>
        <taxon>Bacteria</taxon>
        <taxon>Bacillati</taxon>
        <taxon>Bacillota</taxon>
        <taxon>Erysipelotrichia</taxon>
        <taxon>Erysipelotrichales</taxon>
        <taxon>Erysipelotrichaceae</taxon>
        <taxon>Faecalibaculum</taxon>
    </lineage>
</organism>
<dbReference type="EMBL" id="CP011391">
    <property type="protein sequence ID" value="AMK53930.1"/>
    <property type="molecule type" value="Genomic_DNA"/>
</dbReference>
<dbReference type="AlphaFoldDB" id="A0A140DTF3"/>
<dbReference type="STRING" id="1702221.AALO17_07960"/>
<reference evidence="1 2" key="1">
    <citation type="journal article" date="2016" name="Gut Pathog.">
        <title>Whole genome sequencing of "Faecalibaculum rodentium" ALO17, isolated from C57BL/6J laboratory mouse feces.</title>
        <authorList>
            <person name="Lim S."/>
            <person name="Chang D.H."/>
            <person name="Ahn S."/>
            <person name="Kim B.C."/>
        </authorList>
    </citation>
    <scope>NUCLEOTIDE SEQUENCE [LARGE SCALE GENOMIC DNA]</scope>
    <source>
        <strain evidence="1 2">Alo17</strain>
    </source>
</reference>
<protein>
    <submittedName>
        <fullName evidence="1">Uncharacterized protein</fullName>
    </submittedName>
</protein>